<feature type="region of interest" description="Disordered" evidence="1">
    <location>
        <begin position="1"/>
        <end position="25"/>
    </location>
</feature>
<feature type="transmembrane region" description="Helical" evidence="2">
    <location>
        <begin position="35"/>
        <end position="58"/>
    </location>
</feature>
<feature type="compositionally biased region" description="Pro residues" evidence="1">
    <location>
        <begin position="121"/>
        <end position="137"/>
    </location>
</feature>
<proteinExistence type="predicted"/>
<evidence type="ECO:0000256" key="1">
    <source>
        <dbReference type="SAM" id="MobiDB-lite"/>
    </source>
</evidence>
<organism evidence="3 4">
    <name type="scientific">Mycobacteroides chelonae</name>
    <name type="common">Mycobacterium chelonae</name>
    <dbReference type="NCBI Taxonomy" id="1774"/>
    <lineage>
        <taxon>Bacteria</taxon>
        <taxon>Bacillati</taxon>
        <taxon>Actinomycetota</taxon>
        <taxon>Actinomycetes</taxon>
        <taxon>Mycobacteriales</taxon>
        <taxon>Mycobacteriaceae</taxon>
        <taxon>Mycobacteroides</taxon>
    </lineage>
</organism>
<feature type="region of interest" description="Disordered" evidence="1">
    <location>
        <begin position="60"/>
        <end position="137"/>
    </location>
</feature>
<evidence type="ECO:0000313" key="3">
    <source>
        <dbReference type="EMBL" id="QDF69024.1"/>
    </source>
</evidence>
<dbReference type="RefSeq" id="WP_125911129.1">
    <property type="nucleotide sequence ID" value="NZ_CP041150.1"/>
</dbReference>
<evidence type="ECO:0000256" key="2">
    <source>
        <dbReference type="SAM" id="Phobius"/>
    </source>
</evidence>
<accession>A0AB73TWD1</accession>
<gene>
    <name evidence="3" type="ORF">FJK96_01760</name>
</gene>
<reference evidence="3 4" key="1">
    <citation type="submission" date="2019-06" db="EMBL/GenBank/DDBJ databases">
        <title>Whole geneome sequnce of Mycobacteroides chelonae M77 isolated from bovine milk from Meghalaya, India.</title>
        <authorList>
            <person name="Vise E."/>
            <person name="Das S."/>
            <person name="Garg A."/>
            <person name="Ghatak S."/>
            <person name="Shakuntala I."/>
            <person name="Milton A.A.P."/>
            <person name="Karam A."/>
            <person name="Sanjukta R."/>
            <person name="Puro K."/>
            <person name="Sen A."/>
        </authorList>
    </citation>
    <scope>NUCLEOTIDE SEQUENCE [LARGE SCALE GENOMIC DNA]</scope>
    <source>
        <strain evidence="3 4">M77</strain>
    </source>
</reference>
<feature type="compositionally biased region" description="Gly residues" evidence="1">
    <location>
        <begin position="63"/>
        <end position="75"/>
    </location>
</feature>
<protein>
    <recommendedName>
        <fullName evidence="5">Proline rich protein</fullName>
    </recommendedName>
</protein>
<keyword evidence="2" id="KW-0472">Membrane</keyword>
<evidence type="ECO:0000313" key="4">
    <source>
        <dbReference type="Proteomes" id="UP000317728"/>
    </source>
</evidence>
<evidence type="ECO:0008006" key="5">
    <source>
        <dbReference type="Google" id="ProtNLM"/>
    </source>
</evidence>
<dbReference type="EMBL" id="CP041150">
    <property type="protein sequence ID" value="QDF69024.1"/>
    <property type="molecule type" value="Genomic_DNA"/>
</dbReference>
<dbReference type="Proteomes" id="UP000317728">
    <property type="component" value="Chromosome"/>
</dbReference>
<sequence length="137" mass="13841">MTTPDNPDTPTNPVSVPQAPAPAPRSASNTLLVKIAAVVGIVAGAFVILGVTFGLGVLAGSQCGNGGHGGPGGPGEHGRHMMFQRDGQPPMLPPGGPVIIERGPAFIPPQPPERQDRRDQPPPPAPSTPPAPSAPRP</sequence>
<name>A0AB73TWD1_MYCCH</name>
<dbReference type="AlphaFoldDB" id="A0AB73TWD1"/>
<keyword evidence="2" id="KW-1133">Transmembrane helix</keyword>
<keyword evidence="2" id="KW-0812">Transmembrane</keyword>